<dbReference type="AlphaFoldDB" id="I0I3L5"/>
<evidence type="ECO:0000256" key="10">
    <source>
        <dbReference type="ARBA" id="ARBA00023014"/>
    </source>
</evidence>
<dbReference type="Gene3D" id="3.30.70.20">
    <property type="match status" value="3"/>
</dbReference>
<dbReference type="Pfam" id="PF13247">
    <property type="entry name" value="Fer4_11"/>
    <property type="match status" value="1"/>
</dbReference>
<dbReference type="PANTHER" id="PTHR43518">
    <property type="entry name" value="NITRATE REDUCTASE BETA SUBUNIT"/>
    <property type="match status" value="1"/>
</dbReference>
<dbReference type="GO" id="GO:0051539">
    <property type="term" value="F:4 iron, 4 sulfur cluster binding"/>
    <property type="evidence" value="ECO:0007669"/>
    <property type="project" value="UniProtKB-KW"/>
</dbReference>
<evidence type="ECO:0000256" key="3">
    <source>
        <dbReference type="ARBA" id="ARBA00004196"/>
    </source>
</evidence>
<dbReference type="PANTHER" id="PTHR43518:SF1">
    <property type="entry name" value="RESPIRATORY NITRATE REDUCTASE 1 BETA CHAIN"/>
    <property type="match status" value="1"/>
</dbReference>
<dbReference type="PATRIC" id="fig|926550.5.peg.2018"/>
<dbReference type="KEGG" id="cap:CLDAP_18130"/>
<dbReference type="GO" id="GO:0046872">
    <property type="term" value="F:metal ion binding"/>
    <property type="evidence" value="ECO:0007669"/>
    <property type="project" value="UniProtKB-KW"/>
</dbReference>
<dbReference type="GO" id="GO:0016020">
    <property type="term" value="C:membrane"/>
    <property type="evidence" value="ECO:0007669"/>
    <property type="project" value="TreeGrafter"/>
</dbReference>
<name>I0I3L5_CALAS</name>
<keyword evidence="4" id="KW-0813">Transport</keyword>
<dbReference type="GO" id="GO:0030313">
    <property type="term" value="C:cell envelope"/>
    <property type="evidence" value="ECO:0007669"/>
    <property type="project" value="UniProtKB-SubCell"/>
</dbReference>
<keyword evidence="9" id="KW-0408">Iron</keyword>
<feature type="domain" description="4Fe-4S ferredoxin-type" evidence="11">
    <location>
        <begin position="188"/>
        <end position="217"/>
    </location>
</feature>
<keyword evidence="13" id="KW-1185">Reference proteome</keyword>
<accession>I0I3L5</accession>
<feature type="domain" description="4Fe-4S ferredoxin-type" evidence="11">
    <location>
        <begin position="14"/>
        <end position="44"/>
    </location>
</feature>
<evidence type="ECO:0000256" key="8">
    <source>
        <dbReference type="ARBA" id="ARBA00022982"/>
    </source>
</evidence>
<evidence type="ECO:0000256" key="2">
    <source>
        <dbReference type="ARBA" id="ARBA00001966"/>
    </source>
</evidence>
<dbReference type="EMBL" id="AP012337">
    <property type="protein sequence ID" value="BAL99852.1"/>
    <property type="molecule type" value="Genomic_DNA"/>
</dbReference>
<protein>
    <submittedName>
        <fullName evidence="12">Nitrate reductase beta subunit</fullName>
    </submittedName>
</protein>
<organism evidence="12 13">
    <name type="scientific">Caldilinea aerophila (strain DSM 14535 / JCM 11387 / NBRC 104270 / STL-6-O1)</name>
    <dbReference type="NCBI Taxonomy" id="926550"/>
    <lineage>
        <taxon>Bacteria</taxon>
        <taxon>Bacillati</taxon>
        <taxon>Chloroflexota</taxon>
        <taxon>Caldilineae</taxon>
        <taxon>Caldilineales</taxon>
        <taxon>Caldilineaceae</taxon>
        <taxon>Caldilinea</taxon>
    </lineage>
</organism>
<sequence>MTYPCLEAHPNRQFMAVFNINRCIGCQTCTGACKATWTFSCGQEYMWWNNVETKPYGSYPQHWDVKVLKLLDEAHQAAGIQPRWDRSQASEQAPYGVYNGLTLTEAAGPNDVALGYLPTDAEWRSPNFYEDTSTAYKGGAFGLSQDGAALPEHQAWFFYLMRICNHCTYPTCLAACPRKAIYKREEDGIVLIDQERCRGYRKCVEACPYKKSMYRGTTQVSEKCVGCYPRVEGNDPLSDGVPMETRCMAVCPGKIRLNGLVEVAEDGSWVEAPQHPLYYLVRIAQVALPLYPQFGTEPNIYYIPPRWAPRPYLRQMFGPGVDQAIERYIAPSRELLAVLQLFRTTQKMIFRFEIEEGPLVREVEVNGKVWQMYNDTVIGFDAKGREAVRLSVVKPLHERPMERLNSI</sequence>
<evidence type="ECO:0000313" key="13">
    <source>
        <dbReference type="Proteomes" id="UP000007880"/>
    </source>
</evidence>
<dbReference type="GO" id="GO:0009061">
    <property type="term" value="P:anaerobic respiration"/>
    <property type="evidence" value="ECO:0007669"/>
    <property type="project" value="TreeGrafter"/>
</dbReference>
<keyword evidence="6" id="KW-0479">Metal-binding</keyword>
<evidence type="ECO:0000256" key="5">
    <source>
        <dbReference type="ARBA" id="ARBA00022485"/>
    </source>
</evidence>
<comment type="cofactor">
    <cofactor evidence="1">
        <name>[3Fe-4S] cluster</name>
        <dbReference type="ChEBI" id="CHEBI:21137"/>
    </cofactor>
</comment>
<dbReference type="HOGENOM" id="CLU_043374_5_2_0"/>
<dbReference type="PROSITE" id="PS51379">
    <property type="entry name" value="4FE4S_FER_2"/>
    <property type="match status" value="2"/>
</dbReference>
<dbReference type="RefSeq" id="WP_014433090.1">
    <property type="nucleotide sequence ID" value="NC_017079.1"/>
</dbReference>
<proteinExistence type="predicted"/>
<evidence type="ECO:0000259" key="11">
    <source>
        <dbReference type="PROSITE" id="PS51379"/>
    </source>
</evidence>
<comment type="subcellular location">
    <subcellularLocation>
        <location evidence="3">Cell envelope</location>
    </subcellularLocation>
</comment>
<dbReference type="GO" id="GO:0009055">
    <property type="term" value="F:electron transfer activity"/>
    <property type="evidence" value="ECO:0007669"/>
    <property type="project" value="TreeGrafter"/>
</dbReference>
<keyword evidence="5" id="KW-0004">4Fe-4S</keyword>
<dbReference type="SUPFAM" id="SSF54862">
    <property type="entry name" value="4Fe-4S ferredoxins"/>
    <property type="match status" value="1"/>
</dbReference>
<gene>
    <name evidence="12" type="primary">narH</name>
    <name evidence="12" type="ordered locus">CLDAP_18130</name>
</gene>
<evidence type="ECO:0000256" key="9">
    <source>
        <dbReference type="ARBA" id="ARBA00023004"/>
    </source>
</evidence>
<dbReference type="STRING" id="926550.CLDAP_18130"/>
<evidence type="ECO:0000256" key="1">
    <source>
        <dbReference type="ARBA" id="ARBA00001927"/>
    </source>
</evidence>
<evidence type="ECO:0000256" key="6">
    <source>
        <dbReference type="ARBA" id="ARBA00022723"/>
    </source>
</evidence>
<dbReference type="eggNOG" id="COG1140">
    <property type="taxonomic scope" value="Bacteria"/>
</dbReference>
<keyword evidence="10" id="KW-0411">Iron-sulfur</keyword>
<reference evidence="12 13" key="1">
    <citation type="submission" date="2012-02" db="EMBL/GenBank/DDBJ databases">
        <title>Complete genome sequence of Caldilinea aerophila DSM 14535 (= NBRC 102666).</title>
        <authorList>
            <person name="Oguchi A."/>
            <person name="Hosoyama A."/>
            <person name="Sekine M."/>
            <person name="Fukai R."/>
            <person name="Kato Y."/>
            <person name="Nakamura S."/>
            <person name="Hanada S."/>
            <person name="Yamazaki S."/>
            <person name="Fujita N."/>
        </authorList>
    </citation>
    <scope>NUCLEOTIDE SEQUENCE [LARGE SCALE GENOMIC DNA]</scope>
    <source>
        <strain evidence="13">DSM 14535 / JCM 11387 / NBRC 104270 / STL-6-O1</strain>
    </source>
</reference>
<evidence type="ECO:0000313" key="12">
    <source>
        <dbReference type="EMBL" id="BAL99852.1"/>
    </source>
</evidence>
<dbReference type="OrthoDB" id="9779457at2"/>
<evidence type="ECO:0000256" key="7">
    <source>
        <dbReference type="ARBA" id="ARBA00022737"/>
    </source>
</evidence>
<keyword evidence="8" id="KW-0249">Electron transport</keyword>
<dbReference type="InterPro" id="IPR017896">
    <property type="entry name" value="4Fe4S_Fe-S-bd"/>
</dbReference>
<keyword evidence="7" id="KW-0677">Repeat</keyword>
<evidence type="ECO:0000256" key="4">
    <source>
        <dbReference type="ARBA" id="ARBA00022448"/>
    </source>
</evidence>
<dbReference type="Proteomes" id="UP000007880">
    <property type="component" value="Chromosome"/>
</dbReference>
<comment type="cofactor">
    <cofactor evidence="2">
        <name>[4Fe-4S] cluster</name>
        <dbReference type="ChEBI" id="CHEBI:49883"/>
    </cofactor>
</comment>